<evidence type="ECO:0000256" key="4">
    <source>
        <dbReference type="RuleBase" id="RU003557"/>
    </source>
</evidence>
<dbReference type="PANTHER" id="PTHR43365:SF1">
    <property type="entry name" value="ACETYL-COA C-ACYLTRANSFERASE"/>
    <property type="match status" value="1"/>
</dbReference>
<evidence type="ECO:0000259" key="6">
    <source>
        <dbReference type="Pfam" id="PF02803"/>
    </source>
</evidence>
<dbReference type="GO" id="GO:0003988">
    <property type="term" value="F:acetyl-CoA C-acyltransferase activity"/>
    <property type="evidence" value="ECO:0007669"/>
    <property type="project" value="UniProtKB-EC"/>
</dbReference>
<name>A0A6L8MQ97_9BURK</name>
<dbReference type="InterPro" id="IPR002155">
    <property type="entry name" value="Thiolase"/>
</dbReference>
<dbReference type="NCBIfam" id="TIGR01930">
    <property type="entry name" value="AcCoA-C-Actrans"/>
    <property type="match status" value="1"/>
</dbReference>
<feature type="domain" description="Thiolase C-terminal" evidence="6">
    <location>
        <begin position="283"/>
        <end position="383"/>
    </location>
</feature>
<dbReference type="Pfam" id="PF00108">
    <property type="entry name" value="Thiolase_N"/>
    <property type="match status" value="1"/>
</dbReference>
<dbReference type="Gene3D" id="3.40.47.10">
    <property type="match status" value="2"/>
</dbReference>
<dbReference type="AlphaFoldDB" id="A0A6L8MQ97"/>
<proteinExistence type="inferred from homology"/>
<evidence type="ECO:0000256" key="3">
    <source>
        <dbReference type="ARBA" id="ARBA00023315"/>
    </source>
</evidence>
<dbReference type="InterPro" id="IPR016039">
    <property type="entry name" value="Thiolase-like"/>
</dbReference>
<accession>A0A6L8MQ97</accession>
<protein>
    <submittedName>
        <fullName evidence="7">Acetyl-CoA C-acyltransferase</fullName>
        <ecNumber evidence="7">2.3.1.16</ecNumber>
    </submittedName>
</protein>
<dbReference type="EMBL" id="WWCP01000021">
    <property type="protein sequence ID" value="MYM83585.1"/>
    <property type="molecule type" value="Genomic_DNA"/>
</dbReference>
<evidence type="ECO:0000256" key="1">
    <source>
        <dbReference type="ARBA" id="ARBA00010982"/>
    </source>
</evidence>
<dbReference type="InterPro" id="IPR020616">
    <property type="entry name" value="Thiolase_N"/>
</dbReference>
<organism evidence="7 8">
    <name type="scientific">Duganella lactea</name>
    <dbReference type="NCBI Taxonomy" id="2692173"/>
    <lineage>
        <taxon>Bacteria</taxon>
        <taxon>Pseudomonadati</taxon>
        <taxon>Pseudomonadota</taxon>
        <taxon>Betaproteobacteria</taxon>
        <taxon>Burkholderiales</taxon>
        <taxon>Oxalobacteraceae</taxon>
        <taxon>Telluria group</taxon>
        <taxon>Duganella</taxon>
    </lineage>
</organism>
<dbReference type="PIRSF" id="PIRSF000429">
    <property type="entry name" value="Ac-CoA_Ac_transf"/>
    <property type="match status" value="1"/>
</dbReference>
<dbReference type="Proteomes" id="UP000474565">
    <property type="component" value="Unassembled WGS sequence"/>
</dbReference>
<keyword evidence="2 4" id="KW-0808">Transferase</keyword>
<gene>
    <name evidence="7" type="ORF">GTP44_16690</name>
</gene>
<evidence type="ECO:0000256" key="2">
    <source>
        <dbReference type="ARBA" id="ARBA00022679"/>
    </source>
</evidence>
<comment type="similarity">
    <text evidence="1 4">Belongs to the thiolase-like superfamily. Thiolase family.</text>
</comment>
<sequence length="392" mass="40868">MNDAYIYEVLRTPRGLGRHDGALHSVKPVSLVTGLMRELQQHHQLDTALIDDVLLGCMTPVGDQGANLARIAVLAAGWDGKAAGMQLNRFGASGLEAVNLAAHKVRSGWQDLILAGGVESMSRVPAGKDGGAWSLDPATRLHTGYVPPVTSADLVATLEGHHREQLDAWALRSQHLAAAAQEAARLHCLVAVRDQNGVLILATDQGPRPTSREALASQTPLADTLFDPVALRRHPQLPRIAHPHTAGNTARPADGAALALVGSKAAGARLGVEPRARILAGAVIGGEPAAAARRALKIAGLSVNEIDLFEVNECHAVVVLRFLREMGIHADKVNVNGGAIAYGDPLGAGGCMLLGTLLDELELRRARRGLVAVSAGAGAGAGMGLASVIERL</sequence>
<comment type="caution">
    <text evidence="7">The sequence shown here is derived from an EMBL/GenBank/DDBJ whole genome shotgun (WGS) entry which is preliminary data.</text>
</comment>
<dbReference type="CDD" id="cd00751">
    <property type="entry name" value="thiolase"/>
    <property type="match status" value="1"/>
</dbReference>
<evidence type="ECO:0000259" key="5">
    <source>
        <dbReference type="Pfam" id="PF00108"/>
    </source>
</evidence>
<dbReference type="SUPFAM" id="SSF53901">
    <property type="entry name" value="Thiolase-like"/>
    <property type="match status" value="2"/>
</dbReference>
<evidence type="ECO:0000313" key="7">
    <source>
        <dbReference type="EMBL" id="MYM83585.1"/>
    </source>
</evidence>
<dbReference type="PANTHER" id="PTHR43365">
    <property type="entry name" value="BLR7806 PROTEIN"/>
    <property type="match status" value="1"/>
</dbReference>
<reference evidence="7 8" key="1">
    <citation type="submission" date="2019-12" db="EMBL/GenBank/DDBJ databases">
        <title>Novel species isolated from a subtropical stream in China.</title>
        <authorList>
            <person name="Lu H."/>
        </authorList>
    </citation>
    <scope>NUCLEOTIDE SEQUENCE [LARGE SCALE GENOMIC DNA]</scope>
    <source>
        <strain evidence="7 8">FT50W</strain>
    </source>
</reference>
<evidence type="ECO:0000313" key="8">
    <source>
        <dbReference type="Proteomes" id="UP000474565"/>
    </source>
</evidence>
<keyword evidence="3 4" id="KW-0012">Acyltransferase</keyword>
<dbReference type="RefSeq" id="WP_161020333.1">
    <property type="nucleotide sequence ID" value="NZ_WWCP01000021.1"/>
</dbReference>
<dbReference type="Pfam" id="PF02803">
    <property type="entry name" value="Thiolase_C"/>
    <property type="match status" value="1"/>
</dbReference>
<dbReference type="InterPro" id="IPR020617">
    <property type="entry name" value="Thiolase_C"/>
</dbReference>
<feature type="domain" description="Thiolase N-terminal" evidence="5">
    <location>
        <begin position="6"/>
        <end position="220"/>
    </location>
</feature>
<dbReference type="EC" id="2.3.1.16" evidence="7"/>